<dbReference type="InterPro" id="IPR003016">
    <property type="entry name" value="2-oxoA_DH_lipoyl-BS"/>
</dbReference>
<evidence type="ECO:0000256" key="1">
    <source>
        <dbReference type="ARBA" id="ARBA00001938"/>
    </source>
</evidence>
<evidence type="ECO:0000256" key="6">
    <source>
        <dbReference type="RuleBase" id="RU003423"/>
    </source>
</evidence>
<dbReference type="PROSITE" id="PS00189">
    <property type="entry name" value="LIPOYL"/>
    <property type="match status" value="2"/>
</dbReference>
<dbReference type="STRING" id="490629.SAMN05216266_10937"/>
<dbReference type="InterPro" id="IPR004167">
    <property type="entry name" value="PSBD"/>
</dbReference>
<dbReference type="SUPFAM" id="SSF52777">
    <property type="entry name" value="CoA-dependent acyltransferases"/>
    <property type="match status" value="1"/>
</dbReference>
<feature type="compositionally biased region" description="Low complexity" evidence="7">
    <location>
        <begin position="127"/>
        <end position="142"/>
    </location>
</feature>
<dbReference type="EMBL" id="FOKG01000009">
    <property type="protein sequence ID" value="SFB36085.1"/>
    <property type="molecule type" value="Genomic_DNA"/>
</dbReference>
<evidence type="ECO:0000259" key="9">
    <source>
        <dbReference type="PROSITE" id="PS51826"/>
    </source>
</evidence>
<dbReference type="Pfam" id="PF02817">
    <property type="entry name" value="E3_binding"/>
    <property type="match status" value="1"/>
</dbReference>
<keyword evidence="4 6" id="KW-0450">Lipoyl</keyword>
<sequence>MAYSVTLPELGESVTEGTVTRWLKQEGDSVAVDEPLLEISTDKVDTEVPSPVAGTVMKISAQEDETVEVGGELAVIDDGSGGGAETGGSAASSESSGSAQPQQEQEAPQPAQEQEPAPPAAQPEPEPAQQAPSGSGSSDGSGTPVKLPELGESVTEGTVTRWLKQVGDSVEVDEPLLEISTDKVDTEVPSPVAGTVLSIEVNEDETVEVGGTLATIGDKNAQPAQEAPAPKQAQQPEQAEPRQEAPAQQAPQSQPAQPAQPAEQKQPEPQQAPPKQPEPQAQAAPAASDSDGAGTPYVTPLVRKLAAEHDIDLASLNGSGVGGRIRKQDVLAAVDAKQKQQPAAAAEPAQPATQSSAPAAASAPAPVSDSEKAALRGTVQKANRIRQITAIKTRESLQVSAQLTQVHEVDVTKIAQLRQRAKAAFKEREGVNLTFLPFFAKATVEALKQHPNVNASYNEDTKEITYHGAVHLGIAVDTERGLLSVVINDAGELSLAGLAHRIADLAQRARTNKIKPDELTGGTFTVTNIGSNGALFDTPIIVQPQSGMLGTGAVVKRPMVIADTDGNDTIAVRSMAYLPLTYDHRLIDGADAGRFVTTIKQRLEEGNFEYELGL</sequence>
<feature type="region of interest" description="Disordered" evidence="7">
    <location>
        <begin position="63"/>
        <end position="299"/>
    </location>
</feature>
<dbReference type="NCBIfam" id="TIGR02927">
    <property type="entry name" value="SucB_Actino"/>
    <property type="match status" value="1"/>
</dbReference>
<reference evidence="11" key="1">
    <citation type="submission" date="2016-10" db="EMBL/GenBank/DDBJ databases">
        <authorList>
            <person name="Varghese N."/>
            <person name="Submissions S."/>
        </authorList>
    </citation>
    <scope>NUCLEOTIDE SEQUENCE [LARGE SCALE GENOMIC DNA]</scope>
    <source>
        <strain evidence="11">CGMCC 4.3568</strain>
    </source>
</reference>
<feature type="domain" description="Lipoyl-binding" evidence="8">
    <location>
        <begin position="2"/>
        <end position="77"/>
    </location>
</feature>
<comment type="cofactor">
    <cofactor evidence="1 6">
        <name>(R)-lipoate</name>
        <dbReference type="ChEBI" id="CHEBI:83088"/>
    </cofactor>
</comment>
<dbReference type="InterPro" id="IPR014276">
    <property type="entry name" value="2-oxoglutarate_DH_E2"/>
</dbReference>
<evidence type="ECO:0000313" key="11">
    <source>
        <dbReference type="Proteomes" id="UP000243799"/>
    </source>
</evidence>
<dbReference type="PANTHER" id="PTHR43178:SF5">
    <property type="entry name" value="LIPOAMIDE ACYLTRANSFERASE COMPONENT OF BRANCHED-CHAIN ALPHA-KETO ACID DEHYDROGENASE COMPLEX, MITOCHONDRIAL"/>
    <property type="match status" value="1"/>
</dbReference>
<evidence type="ECO:0000256" key="2">
    <source>
        <dbReference type="ARBA" id="ARBA00007317"/>
    </source>
</evidence>
<keyword evidence="3 6" id="KW-0808">Transferase</keyword>
<feature type="compositionally biased region" description="Low complexity" evidence="7">
    <location>
        <begin position="221"/>
        <end position="269"/>
    </location>
</feature>
<keyword evidence="5 6" id="KW-0012">Acyltransferase</keyword>
<feature type="domain" description="Peripheral subunit-binding (PSBD)" evidence="9">
    <location>
        <begin position="297"/>
        <end position="334"/>
    </location>
</feature>
<evidence type="ECO:0000313" key="10">
    <source>
        <dbReference type="EMBL" id="SFB36085.1"/>
    </source>
</evidence>
<evidence type="ECO:0000256" key="3">
    <source>
        <dbReference type="ARBA" id="ARBA00022679"/>
    </source>
</evidence>
<organism evidence="10 11">
    <name type="scientific">Amycolatopsis marina</name>
    <dbReference type="NCBI Taxonomy" id="490629"/>
    <lineage>
        <taxon>Bacteria</taxon>
        <taxon>Bacillati</taxon>
        <taxon>Actinomycetota</taxon>
        <taxon>Actinomycetes</taxon>
        <taxon>Pseudonocardiales</taxon>
        <taxon>Pseudonocardiaceae</taxon>
        <taxon>Amycolatopsis</taxon>
    </lineage>
</organism>
<dbReference type="PROSITE" id="PS50968">
    <property type="entry name" value="BIOTINYL_LIPOYL"/>
    <property type="match status" value="2"/>
</dbReference>
<dbReference type="InterPro" id="IPR000089">
    <property type="entry name" value="Biotin_lipoyl"/>
</dbReference>
<dbReference type="PROSITE" id="PS51826">
    <property type="entry name" value="PSBD"/>
    <property type="match status" value="1"/>
</dbReference>
<dbReference type="InterPro" id="IPR001078">
    <property type="entry name" value="2-oxoacid_DH_actylTfrase"/>
</dbReference>
<feature type="compositionally biased region" description="Low complexity" evidence="7">
    <location>
        <begin position="336"/>
        <end position="368"/>
    </location>
</feature>
<evidence type="ECO:0000256" key="5">
    <source>
        <dbReference type="ARBA" id="ARBA00023315"/>
    </source>
</evidence>
<evidence type="ECO:0000259" key="8">
    <source>
        <dbReference type="PROSITE" id="PS50968"/>
    </source>
</evidence>
<name>A0A1I1ADK8_9PSEU</name>
<gene>
    <name evidence="10" type="ORF">SAMN05216266_10937</name>
</gene>
<evidence type="ECO:0000256" key="7">
    <source>
        <dbReference type="SAM" id="MobiDB-lite"/>
    </source>
</evidence>
<dbReference type="GO" id="GO:0031405">
    <property type="term" value="F:lipoic acid binding"/>
    <property type="evidence" value="ECO:0007669"/>
    <property type="project" value="TreeGrafter"/>
</dbReference>
<accession>A0A1I1ADK8</accession>
<dbReference type="EC" id="2.3.1.-" evidence="6"/>
<dbReference type="InterPro" id="IPR050743">
    <property type="entry name" value="2-oxoacid_DH_E2_comp"/>
</dbReference>
<dbReference type="Proteomes" id="UP000243799">
    <property type="component" value="Unassembled WGS sequence"/>
</dbReference>
<comment type="similarity">
    <text evidence="2 6">Belongs to the 2-oxoacid dehydrogenase family.</text>
</comment>
<dbReference type="InterPro" id="IPR023213">
    <property type="entry name" value="CAT-like_dom_sf"/>
</dbReference>
<dbReference type="AlphaFoldDB" id="A0A1I1ADK8"/>
<dbReference type="SUPFAM" id="SSF47005">
    <property type="entry name" value="Peripheral subunit-binding domain of 2-oxo acid dehydrogenase complex"/>
    <property type="match status" value="1"/>
</dbReference>
<feature type="domain" description="Lipoyl-binding" evidence="8">
    <location>
        <begin position="142"/>
        <end position="217"/>
    </location>
</feature>
<dbReference type="Gene3D" id="4.10.320.10">
    <property type="entry name" value="E3-binding domain"/>
    <property type="match status" value="1"/>
</dbReference>
<feature type="compositionally biased region" description="Low complexity" evidence="7">
    <location>
        <begin position="87"/>
        <end position="115"/>
    </location>
</feature>
<keyword evidence="11" id="KW-1185">Reference proteome</keyword>
<dbReference type="SUPFAM" id="SSF51230">
    <property type="entry name" value="Single hybrid motif"/>
    <property type="match status" value="2"/>
</dbReference>
<protein>
    <recommendedName>
        <fullName evidence="6">Dihydrolipoamide acetyltransferase component of pyruvate dehydrogenase complex</fullName>
        <ecNumber evidence="6">2.3.1.-</ecNumber>
    </recommendedName>
</protein>
<dbReference type="GO" id="GO:0016407">
    <property type="term" value="F:acetyltransferase activity"/>
    <property type="evidence" value="ECO:0007669"/>
    <property type="project" value="TreeGrafter"/>
</dbReference>
<evidence type="ECO:0000256" key="4">
    <source>
        <dbReference type="ARBA" id="ARBA00022823"/>
    </source>
</evidence>
<dbReference type="RefSeq" id="WP_091674060.1">
    <property type="nucleotide sequence ID" value="NZ_FOKG01000009.1"/>
</dbReference>
<dbReference type="PANTHER" id="PTHR43178">
    <property type="entry name" value="DIHYDROLIPOAMIDE ACETYLTRANSFERASE COMPONENT OF PYRUVATE DEHYDROGENASE COMPLEX"/>
    <property type="match status" value="1"/>
</dbReference>
<feature type="region of interest" description="Disordered" evidence="7">
    <location>
        <begin position="336"/>
        <end position="375"/>
    </location>
</feature>
<dbReference type="Gene3D" id="3.30.559.10">
    <property type="entry name" value="Chloramphenicol acetyltransferase-like domain"/>
    <property type="match status" value="1"/>
</dbReference>
<dbReference type="InterPro" id="IPR036625">
    <property type="entry name" value="E3-bd_dom_sf"/>
</dbReference>
<dbReference type="Pfam" id="PF00364">
    <property type="entry name" value="Biotin_lipoyl"/>
    <property type="match status" value="2"/>
</dbReference>
<dbReference type="Gene3D" id="2.40.50.100">
    <property type="match status" value="2"/>
</dbReference>
<proteinExistence type="inferred from homology"/>
<dbReference type="Pfam" id="PF00198">
    <property type="entry name" value="2-oxoacid_dh"/>
    <property type="match status" value="1"/>
</dbReference>
<dbReference type="CDD" id="cd06849">
    <property type="entry name" value="lipoyl_domain"/>
    <property type="match status" value="2"/>
</dbReference>
<feature type="compositionally biased region" description="Low complexity" evidence="7">
    <location>
        <begin position="278"/>
        <end position="287"/>
    </location>
</feature>
<dbReference type="InterPro" id="IPR011053">
    <property type="entry name" value="Single_hybrid_motif"/>
</dbReference>
<feature type="compositionally biased region" description="Pro residues" evidence="7">
    <location>
        <begin position="116"/>
        <end position="126"/>
    </location>
</feature>
<dbReference type="GO" id="GO:0005737">
    <property type="term" value="C:cytoplasm"/>
    <property type="evidence" value="ECO:0007669"/>
    <property type="project" value="TreeGrafter"/>
</dbReference>
<dbReference type="OrthoDB" id="9805770at2"/>